<dbReference type="RefSeq" id="WP_274166690.1">
    <property type="nucleotide sequence ID" value="NZ_JAJUBC010000037.1"/>
</dbReference>
<evidence type="ECO:0000313" key="1">
    <source>
        <dbReference type="EMBL" id="MDD1795927.1"/>
    </source>
</evidence>
<comment type="caution">
    <text evidence="1">The sequence shown here is derived from an EMBL/GenBank/DDBJ whole genome shotgun (WGS) entry which is preliminary data.</text>
</comment>
<dbReference type="InterPro" id="IPR007446">
    <property type="entry name" value="PilP"/>
</dbReference>
<evidence type="ECO:0000313" key="2">
    <source>
        <dbReference type="Proteomes" id="UP001149400"/>
    </source>
</evidence>
<accession>A0ABT5R8S9</accession>
<dbReference type="Gene3D" id="2.30.30.830">
    <property type="match status" value="1"/>
</dbReference>
<dbReference type="EMBL" id="JAJUBC010000037">
    <property type="protein sequence ID" value="MDD1795927.1"/>
    <property type="molecule type" value="Genomic_DNA"/>
</dbReference>
<proteinExistence type="predicted"/>
<keyword evidence="2" id="KW-1185">Reference proteome</keyword>
<dbReference type="PIRSF" id="PIRSF016481">
    <property type="entry name" value="Pilus_assembly_PilP"/>
    <property type="match status" value="1"/>
</dbReference>
<protein>
    <submittedName>
        <fullName evidence="1">Pilus assembly protein PilP</fullName>
    </submittedName>
</protein>
<dbReference type="PROSITE" id="PS51257">
    <property type="entry name" value="PROKAR_LIPOPROTEIN"/>
    <property type="match status" value="1"/>
</dbReference>
<organism evidence="1 2">
    <name type="scientific">Enterovibrio gelatinilyticus</name>
    <dbReference type="NCBI Taxonomy" id="2899819"/>
    <lineage>
        <taxon>Bacteria</taxon>
        <taxon>Pseudomonadati</taxon>
        <taxon>Pseudomonadota</taxon>
        <taxon>Gammaproteobacteria</taxon>
        <taxon>Vibrionales</taxon>
        <taxon>Vibrionaceae</taxon>
        <taxon>Enterovibrio</taxon>
    </lineage>
</organism>
<dbReference type="Pfam" id="PF04351">
    <property type="entry name" value="PilP"/>
    <property type="match status" value="1"/>
</dbReference>
<gene>
    <name evidence="1" type="ORF">LRP50_22670</name>
</gene>
<reference evidence="1" key="1">
    <citation type="submission" date="2021-12" db="EMBL/GenBank/DDBJ databases">
        <title>Enterovibrio ZSDZ35 sp. nov. and Enterovibrio ZSDZ42 sp. nov., isolated from coastal seawater in Qingdao.</title>
        <authorList>
            <person name="Zhang P."/>
        </authorList>
    </citation>
    <scope>NUCLEOTIDE SEQUENCE</scope>
    <source>
        <strain evidence="1">ZSDZ42</strain>
    </source>
</reference>
<name>A0ABT5R8S9_9GAMM</name>
<dbReference type="Proteomes" id="UP001149400">
    <property type="component" value="Unassembled WGS sequence"/>
</dbReference>
<sequence>MKYPLTLIALVVLTGCEQKDASQELDRFIVQTYSAAEVTATPLPPEPVYAALPFNPAVDTDPFVLPAAEEEDTLAKGDCWQPSDLPSRDSLEGYELASLDFKGVIGLPGSYWALVEAPDSTIHRVGIGRMMGNNRGRVDSISQHTLSITEHLPDGLGCWQVRNVRLALNNNK</sequence>